<proteinExistence type="predicted"/>
<dbReference type="AlphaFoldDB" id="A0A1J9UR28"/>
<dbReference type="GeneID" id="87591277"/>
<comment type="caution">
    <text evidence="1">The sequence shown here is derived from an EMBL/GenBank/DDBJ whole genome shotgun (WGS) entry which is preliminary data.</text>
</comment>
<evidence type="ECO:0000313" key="1">
    <source>
        <dbReference type="EMBL" id="OJD81254.1"/>
    </source>
</evidence>
<name>A0A1J9UR28_9BACI</name>
<dbReference type="InterPro" id="IPR018655">
    <property type="entry name" value="DUF2086"/>
</dbReference>
<dbReference type="EMBL" id="MAOI01000044">
    <property type="protein sequence ID" value="OJD81254.1"/>
    <property type="molecule type" value="Genomic_DNA"/>
</dbReference>
<accession>A0A1J9UR28</accession>
<reference evidence="1 2" key="1">
    <citation type="submission" date="2016-06" db="EMBL/GenBank/DDBJ databases">
        <title>First insights into the genetic diversity and population structure of in the Bacillus cereus group bacteria from diverse marine environments.</title>
        <authorList>
            <person name="Liu Y."/>
            <person name="Lai Q."/>
            <person name="Shao Z."/>
        </authorList>
    </citation>
    <scope>NUCLEOTIDE SEQUENCE [LARGE SCALE GENOMIC DNA]</scope>
    <source>
        <strain evidence="1 2">NH24A2</strain>
    </source>
</reference>
<organism evidence="1 2">
    <name type="scientific">Bacillus paramycoides</name>
    <dbReference type="NCBI Taxonomy" id="2026194"/>
    <lineage>
        <taxon>Bacteria</taxon>
        <taxon>Bacillati</taxon>
        <taxon>Bacillota</taxon>
        <taxon>Bacilli</taxon>
        <taxon>Bacillales</taxon>
        <taxon>Bacillaceae</taxon>
        <taxon>Bacillus</taxon>
        <taxon>Bacillus cereus group</taxon>
    </lineage>
</organism>
<dbReference type="Gene3D" id="2.60.120.620">
    <property type="entry name" value="q2cbj1_9rhob like domain"/>
    <property type="match status" value="1"/>
</dbReference>
<protein>
    <submittedName>
        <fullName evidence="1">Prolyl 4-hydroxylase subunit alpha</fullName>
    </submittedName>
</protein>
<dbReference type="RefSeq" id="WP_071718228.1">
    <property type="nucleotide sequence ID" value="NZ_CBCSHB010000041.1"/>
</dbReference>
<evidence type="ECO:0000313" key="2">
    <source>
        <dbReference type="Proteomes" id="UP000182788"/>
    </source>
</evidence>
<dbReference type="Proteomes" id="UP000182788">
    <property type="component" value="Unassembled WGS sequence"/>
</dbReference>
<dbReference type="Pfam" id="PF09859">
    <property type="entry name" value="Oxygenase-NA"/>
    <property type="match status" value="1"/>
</dbReference>
<gene>
    <name evidence="1" type="ORF">BAU28_26675</name>
</gene>
<sequence length="237" mass="27400">MYKSVQEHVASLDWDALQRTLNDVGYAKVPSLLDAKQCEEIINMYEDDSYYRSTIHMERYRFGSGQYRYFQAPLPSIVQELRTSFYPELAKAANRWLQQLGKELIYPPTLTEFLEQCHKHDQVRSTPLILKYEAGGYNCLHQDLYGDVYFPFQILLTLNQRGIDYTGGESILVEQRPRAQSRGHVITLEQGEALIFPTNHRPILGTRGYYKTTLRHGVSTIQSGIRYGLGIIFHDAK</sequence>